<evidence type="ECO:0000313" key="2">
    <source>
        <dbReference type="EMBL" id="PWK28214.1"/>
    </source>
</evidence>
<dbReference type="AlphaFoldDB" id="A0A316ECG5"/>
<reference evidence="2 3" key="1">
    <citation type="submission" date="2018-05" db="EMBL/GenBank/DDBJ databases">
        <title>Genomic Encyclopedia of Archaeal and Bacterial Type Strains, Phase II (KMG-II): from individual species to whole genera.</title>
        <authorList>
            <person name="Goeker M."/>
        </authorList>
    </citation>
    <scope>NUCLEOTIDE SEQUENCE [LARGE SCALE GENOMIC DNA]</scope>
    <source>
        <strain evidence="2 3">DSM 22214</strain>
    </source>
</reference>
<sequence length="57" mass="6664">MKINKQAPEKITYIGVVALMLFYYGYCRYNGQGLFYFMDSHPEKWSPQGASNGFHHK</sequence>
<name>A0A316ECG5_9BACT</name>
<proteinExistence type="predicted"/>
<accession>A0A316ECG5</accession>
<feature type="transmembrane region" description="Helical" evidence="1">
    <location>
        <begin position="12"/>
        <end position="31"/>
    </location>
</feature>
<dbReference type="RefSeq" id="WP_158279512.1">
    <property type="nucleotide sequence ID" value="NZ_QGGO01000004.1"/>
</dbReference>
<comment type="caution">
    <text evidence="2">The sequence shown here is derived from an EMBL/GenBank/DDBJ whole genome shotgun (WGS) entry which is preliminary data.</text>
</comment>
<evidence type="ECO:0000313" key="3">
    <source>
        <dbReference type="Proteomes" id="UP000245489"/>
    </source>
</evidence>
<protein>
    <submittedName>
        <fullName evidence="2">Uncharacterized protein</fullName>
    </submittedName>
</protein>
<keyword evidence="1" id="KW-0812">Transmembrane</keyword>
<gene>
    <name evidence="2" type="ORF">LV89_00995</name>
</gene>
<dbReference type="EMBL" id="QGGO01000004">
    <property type="protein sequence ID" value="PWK28214.1"/>
    <property type="molecule type" value="Genomic_DNA"/>
</dbReference>
<dbReference type="Proteomes" id="UP000245489">
    <property type="component" value="Unassembled WGS sequence"/>
</dbReference>
<organism evidence="2 3">
    <name type="scientific">Arcicella aurantiaca</name>
    <dbReference type="NCBI Taxonomy" id="591202"/>
    <lineage>
        <taxon>Bacteria</taxon>
        <taxon>Pseudomonadati</taxon>
        <taxon>Bacteroidota</taxon>
        <taxon>Cytophagia</taxon>
        <taxon>Cytophagales</taxon>
        <taxon>Flectobacillaceae</taxon>
        <taxon>Arcicella</taxon>
    </lineage>
</organism>
<keyword evidence="1" id="KW-0472">Membrane</keyword>
<keyword evidence="3" id="KW-1185">Reference proteome</keyword>
<keyword evidence="1" id="KW-1133">Transmembrane helix</keyword>
<evidence type="ECO:0000256" key="1">
    <source>
        <dbReference type="SAM" id="Phobius"/>
    </source>
</evidence>